<dbReference type="EMBL" id="JAUCMV010000006">
    <property type="protein sequence ID" value="KAK0390425.1"/>
    <property type="molecule type" value="Genomic_DNA"/>
</dbReference>
<sequence length="639" mass="73629">MSNGEYIGATQILRRISDFPEIQDLMDRMCERMLVAIEYRRNVGLMMGELAIFIRNVQDVFDDVDEDVMEMAWERFQEQCWDLAEQIFRAEEEITPYLTPEKLNILPSSNQEELPVPSSLKLFTAAESISPSISHLPSTCILPNGKTLDLTTLIKSKRPESLDSEYGEEACRQLIAAIGNYPVLYEIYLHQDTRLEDLPDEARQAFGQVTNTLQEVFTDMPEDLAYRRWRNLRRTYNTKNCSKKYAGRIDYLNKYLLRNNVPLLHPPRPWASTIITPAPPPVDIRQLKKKAKKRRIVVRHTTDSKKQRIDNTPEMFEAKYSAEALSALIDEIGHDKEFYSHCARKYPTPDTLNDRQRERWENIFLQFNKKFPNVNKQDALFTWRSIRRNYFNVAGHGGMFAGKIHYLNSMKESYSLDPLEQLMLEAAEESAPINPDRDDELLHNPQLSHGHEAADPCNVPIHVSEIDDKQVDSNYPSEAMSDATSRPPLQCSAPNQKRPLKNPLNGALAPAQTPRSKYRNHPLQKDPIRNLLKDIWKNLDKQPKPGERQDELITGIAVSLHLVPKPIDIDPTKMSREEVENLHKQLGEYLERTANLGLVAKKADYSDQYENERRLYRNGKKVGDVFSIATNLAMNNDVN</sequence>
<dbReference type="Proteomes" id="UP001175271">
    <property type="component" value="Unassembled WGS sequence"/>
</dbReference>
<feature type="region of interest" description="Disordered" evidence="1">
    <location>
        <begin position="433"/>
        <end position="456"/>
    </location>
</feature>
<comment type="caution">
    <text evidence="2">The sequence shown here is derived from an EMBL/GenBank/DDBJ whole genome shotgun (WGS) entry which is preliminary data.</text>
</comment>
<proteinExistence type="predicted"/>
<feature type="region of interest" description="Disordered" evidence="1">
    <location>
        <begin position="472"/>
        <end position="522"/>
    </location>
</feature>
<protein>
    <recommendedName>
        <fullName evidence="4">MADF domain-containing protein</fullName>
    </recommendedName>
</protein>
<accession>A0AA39LAY7</accession>
<evidence type="ECO:0000313" key="2">
    <source>
        <dbReference type="EMBL" id="KAK0390425.1"/>
    </source>
</evidence>
<dbReference type="AlphaFoldDB" id="A0AA39LAY7"/>
<gene>
    <name evidence="2" type="ORF">QR680_019347</name>
</gene>
<reference evidence="2" key="1">
    <citation type="submission" date="2023-06" db="EMBL/GenBank/DDBJ databases">
        <title>Genomic analysis of the entomopathogenic nematode Steinernema hermaphroditum.</title>
        <authorList>
            <person name="Schwarz E.M."/>
            <person name="Heppert J.K."/>
            <person name="Baniya A."/>
            <person name="Schwartz H.T."/>
            <person name="Tan C.-H."/>
            <person name="Antoshechkin I."/>
            <person name="Sternberg P.W."/>
            <person name="Goodrich-Blair H."/>
            <person name="Dillman A.R."/>
        </authorList>
    </citation>
    <scope>NUCLEOTIDE SEQUENCE</scope>
    <source>
        <strain evidence="2">PS9179</strain>
        <tissue evidence="2">Whole animal</tissue>
    </source>
</reference>
<evidence type="ECO:0000313" key="3">
    <source>
        <dbReference type="Proteomes" id="UP001175271"/>
    </source>
</evidence>
<evidence type="ECO:0008006" key="4">
    <source>
        <dbReference type="Google" id="ProtNLM"/>
    </source>
</evidence>
<name>A0AA39LAY7_9BILA</name>
<organism evidence="2 3">
    <name type="scientific">Steinernema hermaphroditum</name>
    <dbReference type="NCBI Taxonomy" id="289476"/>
    <lineage>
        <taxon>Eukaryota</taxon>
        <taxon>Metazoa</taxon>
        <taxon>Ecdysozoa</taxon>
        <taxon>Nematoda</taxon>
        <taxon>Chromadorea</taxon>
        <taxon>Rhabditida</taxon>
        <taxon>Tylenchina</taxon>
        <taxon>Panagrolaimomorpha</taxon>
        <taxon>Strongyloidoidea</taxon>
        <taxon>Steinernematidae</taxon>
        <taxon>Steinernema</taxon>
    </lineage>
</organism>
<evidence type="ECO:0000256" key="1">
    <source>
        <dbReference type="SAM" id="MobiDB-lite"/>
    </source>
</evidence>
<keyword evidence="3" id="KW-1185">Reference proteome</keyword>